<dbReference type="EMBL" id="MT141669">
    <property type="protein sequence ID" value="QJA69014.1"/>
    <property type="molecule type" value="Genomic_DNA"/>
</dbReference>
<sequence length="94" mass="11031">MTGYRKRLGKQGRTYTMSYTQRKKFNQKMAKAKEDAKYGKENDLWIEKQRILKWAATQKKAQAIHPLTSNLSVSIRYDYDNGLDYAYGLGIYPK</sequence>
<evidence type="ECO:0000313" key="1">
    <source>
        <dbReference type="EMBL" id="QJA69014.1"/>
    </source>
</evidence>
<organism evidence="1">
    <name type="scientific">viral metagenome</name>
    <dbReference type="NCBI Taxonomy" id="1070528"/>
    <lineage>
        <taxon>unclassified sequences</taxon>
        <taxon>metagenomes</taxon>
        <taxon>organismal metagenomes</taxon>
    </lineage>
</organism>
<gene>
    <name evidence="1" type="ORF">MM415A05217_0011</name>
</gene>
<proteinExistence type="predicted"/>
<accession>A0A6M3JG17</accession>
<protein>
    <submittedName>
        <fullName evidence="1">Uncharacterized protein</fullName>
    </submittedName>
</protein>
<dbReference type="AlphaFoldDB" id="A0A6M3JG17"/>
<reference evidence="1" key="1">
    <citation type="submission" date="2020-03" db="EMBL/GenBank/DDBJ databases">
        <title>The deep terrestrial virosphere.</title>
        <authorList>
            <person name="Holmfeldt K."/>
            <person name="Nilsson E."/>
            <person name="Simone D."/>
            <person name="Lopez-Fernandez M."/>
            <person name="Wu X."/>
            <person name="de Brujin I."/>
            <person name="Lundin D."/>
            <person name="Andersson A."/>
            <person name="Bertilsson S."/>
            <person name="Dopson M."/>
        </authorList>
    </citation>
    <scope>NUCLEOTIDE SEQUENCE</scope>
    <source>
        <strain evidence="1">MM415A05217</strain>
    </source>
</reference>
<name>A0A6M3JG17_9ZZZZ</name>